<reference evidence="1 2" key="1">
    <citation type="submission" date="2021-06" db="EMBL/GenBank/DDBJ databases">
        <title>Caerostris extrusa draft genome.</title>
        <authorList>
            <person name="Kono N."/>
            <person name="Arakawa K."/>
        </authorList>
    </citation>
    <scope>NUCLEOTIDE SEQUENCE [LARGE SCALE GENOMIC DNA]</scope>
</reference>
<protein>
    <submittedName>
        <fullName evidence="1">Uncharacterized protein</fullName>
    </submittedName>
</protein>
<dbReference type="EMBL" id="BPLR01004945">
    <property type="protein sequence ID" value="GIX98676.1"/>
    <property type="molecule type" value="Genomic_DNA"/>
</dbReference>
<accession>A0AAV4PR93</accession>
<organism evidence="1 2">
    <name type="scientific">Caerostris extrusa</name>
    <name type="common">Bark spider</name>
    <name type="synonym">Caerostris bankana</name>
    <dbReference type="NCBI Taxonomy" id="172846"/>
    <lineage>
        <taxon>Eukaryota</taxon>
        <taxon>Metazoa</taxon>
        <taxon>Ecdysozoa</taxon>
        <taxon>Arthropoda</taxon>
        <taxon>Chelicerata</taxon>
        <taxon>Arachnida</taxon>
        <taxon>Araneae</taxon>
        <taxon>Araneomorphae</taxon>
        <taxon>Entelegynae</taxon>
        <taxon>Araneoidea</taxon>
        <taxon>Araneidae</taxon>
        <taxon>Caerostris</taxon>
    </lineage>
</organism>
<sequence>MQVTLGSPYVFLIIYHSSFSNCVSCTWIERSIAQQKPENSSIVFETKDGRYEFLSDAPGDFTPLALIHRGGVPIIKIVKKLSGYISQT</sequence>
<name>A0AAV4PR93_CAEEX</name>
<proteinExistence type="predicted"/>
<evidence type="ECO:0000313" key="1">
    <source>
        <dbReference type="EMBL" id="GIX98676.1"/>
    </source>
</evidence>
<dbReference type="Proteomes" id="UP001054945">
    <property type="component" value="Unassembled WGS sequence"/>
</dbReference>
<comment type="caution">
    <text evidence="1">The sequence shown here is derived from an EMBL/GenBank/DDBJ whole genome shotgun (WGS) entry which is preliminary data.</text>
</comment>
<evidence type="ECO:0000313" key="2">
    <source>
        <dbReference type="Proteomes" id="UP001054945"/>
    </source>
</evidence>
<keyword evidence="2" id="KW-1185">Reference proteome</keyword>
<dbReference type="AlphaFoldDB" id="A0AAV4PR93"/>
<gene>
    <name evidence="1" type="ORF">CEXT_239371</name>
</gene>